<dbReference type="SUPFAM" id="SSF48371">
    <property type="entry name" value="ARM repeat"/>
    <property type="match status" value="1"/>
</dbReference>
<sequence>MEDLLQNIIKECTGKQLQNLKQAAQIAYDKLYRQHGMHRDPSHELRSVCFIALKMALDSKKSNLISMGINGMQRLIRDERFFIGLEPEDDNFWIPAQLLRSTNGITCTSNEETIVNVLRLFLSMACSSNVTLNGRLLIEVLSRCAEYWEYGTRSVKASSLAAGSQCLRTFCNFLKDEADELKRTAGCNNLVATATIYNEVIPVMQWLCSKLIDSGNSTIATPKKQQNTLFYIESILTLTSSLSSDVHSSPHFTAFLWKTFCPNLAASLGSPGRVNIDKKFSYRDAINIIESENRGFFTRPGLEGPEAKCVYLTAIQLLRIAGAQGSLRPVLEALFHRMLLLPCPSNRAEPLRCVRDAFKSPQRLIDLAVILHYDKNQSCSDDMELFRLIIDSMEECAVSSSSTFGSDESLHESIQCLVALLTSLQTLCTGDIEDIVSDQVAEFINNRYADLKDADYHGPLTYGHGTLVRLPRDYRDQVAELKHDFNELSDNEDEKGIQSQNNHDSDHVSQGGSSTTEGPEDDDGDSSDEQSRAEANWLYSNLSESRIDGESDRKHAKEFAKILRTQLVPKLLKFQSSIEVDSEIQEFSSNICHQNCSKVSDFDNNLTAINADGIYLATYSTLLLSLQLIRAGHYHQANESVSIPLTEQQFVTSIHQSGVLVYLSSAWLRELYQCVLASNPLEAINLNKNSSERCILIDMLNDIGGIGPTQMLSEWQRLQTVSNYINQNEEETPKQKAAKKLARRLLTCCWDSMVIILSAGLGDIENSRTKKFVKFSKKHFNVRNTNRLRNTGEVALYSSSIEGLHAAATLSNCLKLQHLSGKILNMIATNVCQTSGPKLPSTQAMSMELLLTAGLELGSNSEDCWMPILSVSRHVTQLEHDLFSNSSPSVGMPNNSAHKNDNSPLKDKNNPENYFIDEDETCVDVYSFLQAPLQSPSNNISNILKAYPNTVTLSQSDTAKILCSLSHLADNLFNDAAERLNLPSLCQFVKALCKASREQLYRNNTNKKGKKTWWGPWKKNQSLPLSLLLHRVGEITLKVFRSSRPLLHILKVWMIIGPHLMDAACHKDRAISKRAIEYIHDIITALLVEQSELPHFHYNEALLKPFENIISMKNCDIDVQDQIVTCCMEIVEAHRSDIRSAWRSLFATLATKKIHISSVIVDIFRIFLETENTLVFANAGLDCILCLLSYLETSSMNVEEEINQANNGGNSGPASPNNNEGITPTIKANGVEFLHDVLTFLENCSLILGCLYKMPNKPNLHSTYKIKGISYTHIVDANVQNSMENFQYSEIDTLQNDDISYRSLHIDSSMITKLEEIEKSSCEVLKVWFLLLDGLTNALILCPLSHQSPIIQTIFKIFRSIFENPGLDFGFYCVNHLLIPRLQDWLRYINKTQKNWALLEKNFKHCCCMLTDLIVEFIEKSQFQSKSLKRKIDTRNDNDNIDDEEDEDGEYSRIPKAANLALKQMLIMLVECSVQSQESISRVGVSCIKHILFSIGYLFNENEWLTICSAIHRSTTINLAALRQLSAAFYENSNSFYGDIYTLKVTARRDCTLEEINRIYSLSQQVFQLDSQNQRDSVTNKSSNEIKIINEDRSYAFLLYPNMNSEGNFVLRIPYRNLVIGLLVSQMLLQLIANILFSNIQIVPSELHSVIYEYNSSSTASTTTTSTSNDNKKPKFNLSYRAKEILYRCLRQFFTCSIEFDYRPGLKFLIQKVSNLDYAANLYKQCTSSFIIIFMSLVDVYLSDIDKLNLSTNDLKYIIDSCADDGNGLIKKKEFFIRNLFLLRDIWSQVSELYLKVAKVTPVVKQKEMFMINIVENKIVEIQEQLENEFNNYDTDDDVFLLSQPSTAATSYDYNYNSSNSSNKFVKTSSEESLKMFTKEQNAEESTTNNNNSNPFISSTSSPTQQQRENPFNKMQDKDQKQQQQVVSPEIEQQRKLSILKDEQCKRKSLAQLLVASMELLKLLPNESSENIRLLFKDTRIMEAFDLVESQEKSLETLK</sequence>
<dbReference type="SUPFAM" id="SSF48425">
    <property type="entry name" value="Sec7 domain"/>
    <property type="match status" value="1"/>
</dbReference>
<keyword evidence="4" id="KW-1185">Reference proteome</keyword>
<name>A0A9J6CGA8_POLVA</name>
<feature type="region of interest" description="Disordered" evidence="1">
    <location>
        <begin position="486"/>
        <end position="532"/>
    </location>
</feature>
<feature type="compositionally biased region" description="Polar residues" evidence="1">
    <location>
        <begin position="497"/>
        <end position="513"/>
    </location>
</feature>
<dbReference type="SMART" id="SM00222">
    <property type="entry name" value="Sec7"/>
    <property type="match status" value="1"/>
</dbReference>
<reference evidence="3" key="1">
    <citation type="submission" date="2021-03" db="EMBL/GenBank/DDBJ databases">
        <title>Chromosome level genome of the anhydrobiotic midge Polypedilum vanderplanki.</title>
        <authorList>
            <person name="Yoshida Y."/>
            <person name="Kikawada T."/>
            <person name="Gusev O."/>
        </authorList>
    </citation>
    <scope>NUCLEOTIDE SEQUENCE</scope>
    <source>
        <strain evidence="3">NIAS01</strain>
        <tissue evidence="3">Whole body or cell culture</tissue>
    </source>
</reference>
<accession>A0A9J6CGA8</accession>
<dbReference type="EMBL" id="JADBJN010000001">
    <property type="protein sequence ID" value="KAG5681217.1"/>
    <property type="molecule type" value="Genomic_DNA"/>
</dbReference>
<dbReference type="Proteomes" id="UP001107558">
    <property type="component" value="Chromosome 1"/>
</dbReference>
<proteinExistence type="predicted"/>
<dbReference type="OrthoDB" id="10002886at2759"/>
<evidence type="ECO:0000259" key="2">
    <source>
        <dbReference type="SMART" id="SM00222"/>
    </source>
</evidence>
<comment type="caution">
    <text evidence="3">The sequence shown here is derived from an EMBL/GenBank/DDBJ whole genome shotgun (WGS) entry which is preliminary data.</text>
</comment>
<dbReference type="Pfam" id="PF09324">
    <property type="entry name" value="Sec7-like_HDS"/>
    <property type="match status" value="1"/>
</dbReference>
<gene>
    <name evidence="3" type="ORF">PVAND_010671</name>
</gene>
<feature type="region of interest" description="Disordered" evidence="1">
    <location>
        <begin position="1877"/>
        <end position="1932"/>
    </location>
</feature>
<feature type="compositionally biased region" description="Polar residues" evidence="1">
    <location>
        <begin position="884"/>
        <end position="897"/>
    </location>
</feature>
<organism evidence="3 4">
    <name type="scientific">Polypedilum vanderplanki</name>
    <name type="common">Sleeping chironomid midge</name>
    <dbReference type="NCBI Taxonomy" id="319348"/>
    <lineage>
        <taxon>Eukaryota</taxon>
        <taxon>Metazoa</taxon>
        <taxon>Ecdysozoa</taxon>
        <taxon>Arthropoda</taxon>
        <taxon>Hexapoda</taxon>
        <taxon>Insecta</taxon>
        <taxon>Pterygota</taxon>
        <taxon>Neoptera</taxon>
        <taxon>Endopterygota</taxon>
        <taxon>Diptera</taxon>
        <taxon>Nematocera</taxon>
        <taxon>Chironomoidea</taxon>
        <taxon>Chironomidae</taxon>
        <taxon>Chironominae</taxon>
        <taxon>Polypedilum</taxon>
        <taxon>Polypedilum</taxon>
    </lineage>
</organism>
<dbReference type="InterPro" id="IPR000904">
    <property type="entry name" value="Sec7_dom"/>
</dbReference>
<protein>
    <recommendedName>
        <fullName evidence="2">SEC7 domain-containing protein</fullName>
    </recommendedName>
</protein>
<feature type="compositionally biased region" description="Low complexity" evidence="1">
    <location>
        <begin position="1886"/>
        <end position="1904"/>
    </location>
</feature>
<dbReference type="InterPro" id="IPR016024">
    <property type="entry name" value="ARM-type_fold"/>
</dbReference>
<dbReference type="GO" id="GO:0032012">
    <property type="term" value="P:regulation of ARF protein signal transduction"/>
    <property type="evidence" value="ECO:0007669"/>
    <property type="project" value="InterPro"/>
</dbReference>
<evidence type="ECO:0000256" key="1">
    <source>
        <dbReference type="SAM" id="MobiDB-lite"/>
    </source>
</evidence>
<evidence type="ECO:0000313" key="4">
    <source>
        <dbReference type="Proteomes" id="UP001107558"/>
    </source>
</evidence>
<dbReference type="InterPro" id="IPR035999">
    <property type="entry name" value="Sec7_dom_sf"/>
</dbReference>
<feature type="compositionally biased region" description="Acidic residues" evidence="1">
    <location>
        <begin position="518"/>
        <end position="528"/>
    </location>
</feature>
<feature type="compositionally biased region" description="Basic and acidic residues" evidence="1">
    <location>
        <begin position="898"/>
        <end position="909"/>
    </location>
</feature>
<feature type="domain" description="SEC7" evidence="2">
    <location>
        <begin position="471"/>
        <end position="680"/>
    </location>
</feature>
<dbReference type="InterPro" id="IPR015403">
    <property type="entry name" value="Mon2/Sec7/BIG1-like_HDS"/>
</dbReference>
<feature type="region of interest" description="Disordered" evidence="1">
    <location>
        <begin position="884"/>
        <end position="909"/>
    </location>
</feature>
<evidence type="ECO:0000313" key="3">
    <source>
        <dbReference type="EMBL" id="KAG5681217.1"/>
    </source>
</evidence>
<dbReference type="GO" id="GO:0005085">
    <property type="term" value="F:guanyl-nucleotide exchange factor activity"/>
    <property type="evidence" value="ECO:0007669"/>
    <property type="project" value="InterPro"/>
</dbReference>